<evidence type="ECO:0000256" key="1">
    <source>
        <dbReference type="SAM" id="Coils"/>
    </source>
</evidence>
<keyword evidence="2" id="KW-1185">Reference proteome</keyword>
<name>A0A0N5AT50_9BILA</name>
<dbReference type="WBParaSite" id="SMUV_0000799401-mRNA-1">
    <property type="protein sequence ID" value="SMUV_0000799401-mRNA-1"/>
    <property type="gene ID" value="SMUV_0000799401"/>
</dbReference>
<dbReference type="Proteomes" id="UP000046393">
    <property type="component" value="Unplaced"/>
</dbReference>
<reference evidence="3" key="1">
    <citation type="submission" date="2017-02" db="UniProtKB">
        <authorList>
            <consortium name="WormBaseParasite"/>
        </authorList>
    </citation>
    <scope>IDENTIFICATION</scope>
</reference>
<feature type="coiled-coil region" evidence="1">
    <location>
        <begin position="2"/>
        <end position="29"/>
    </location>
</feature>
<organism evidence="2 3">
    <name type="scientific">Syphacia muris</name>
    <dbReference type="NCBI Taxonomy" id="451379"/>
    <lineage>
        <taxon>Eukaryota</taxon>
        <taxon>Metazoa</taxon>
        <taxon>Ecdysozoa</taxon>
        <taxon>Nematoda</taxon>
        <taxon>Chromadorea</taxon>
        <taxon>Rhabditida</taxon>
        <taxon>Spirurina</taxon>
        <taxon>Oxyuridomorpha</taxon>
        <taxon>Oxyuroidea</taxon>
        <taxon>Oxyuridae</taxon>
        <taxon>Syphacia</taxon>
    </lineage>
</organism>
<sequence length="74" mass="8454">MHASMQKLVNQHEELREQLEQIQRALLLRDEYGKNFSETSWLSVDSHEQNSRNLAAKNTGICRNSSTALNASKP</sequence>
<accession>A0A0N5AT50</accession>
<dbReference type="AlphaFoldDB" id="A0A0N5AT50"/>
<evidence type="ECO:0000313" key="3">
    <source>
        <dbReference type="WBParaSite" id="SMUV_0000799401-mRNA-1"/>
    </source>
</evidence>
<protein>
    <submittedName>
        <fullName evidence="3">Transposase</fullName>
    </submittedName>
</protein>
<keyword evidence="1" id="KW-0175">Coiled coil</keyword>
<proteinExistence type="predicted"/>
<evidence type="ECO:0000313" key="2">
    <source>
        <dbReference type="Proteomes" id="UP000046393"/>
    </source>
</evidence>